<reference evidence="3" key="1">
    <citation type="submission" date="2023-02" db="EMBL/GenBank/DDBJ databases">
        <title>Genome of Flavobacteriaceae gen. nov. sp. strain F89.</title>
        <authorList>
            <person name="Wang Y."/>
        </authorList>
    </citation>
    <scope>NUCLEOTIDE SEQUENCE</scope>
    <source>
        <strain evidence="3">F89</strain>
    </source>
</reference>
<feature type="transmembrane region" description="Helical" evidence="2">
    <location>
        <begin position="82"/>
        <end position="103"/>
    </location>
</feature>
<keyword evidence="1" id="KW-0175">Coiled coil</keyword>
<proteinExistence type="predicted"/>
<dbReference type="Proteomes" id="UP001200642">
    <property type="component" value="Unassembled WGS sequence"/>
</dbReference>
<keyword evidence="2" id="KW-1133">Transmembrane helix</keyword>
<dbReference type="RefSeq" id="WP_317903527.1">
    <property type="nucleotide sequence ID" value="NZ_JAIRBC010000031.1"/>
</dbReference>
<comment type="caution">
    <text evidence="3">The sequence shown here is derived from an EMBL/GenBank/DDBJ whole genome shotgun (WGS) entry which is preliminary data.</text>
</comment>
<evidence type="ECO:0000313" key="3">
    <source>
        <dbReference type="EMBL" id="MCG2462389.1"/>
    </source>
</evidence>
<dbReference type="Pfam" id="PF20503">
    <property type="entry name" value="DUF6730"/>
    <property type="match status" value="1"/>
</dbReference>
<organism evidence="3 4">
    <name type="scientific">Cerina litoralis</name>
    <dbReference type="NCBI Taxonomy" id="2874477"/>
    <lineage>
        <taxon>Bacteria</taxon>
        <taxon>Pseudomonadati</taxon>
        <taxon>Bacteroidota</taxon>
        <taxon>Flavobacteriia</taxon>
        <taxon>Flavobacteriales</taxon>
        <taxon>Flavobacteriaceae</taxon>
        <taxon>Cerina</taxon>
    </lineage>
</organism>
<evidence type="ECO:0000256" key="2">
    <source>
        <dbReference type="SAM" id="Phobius"/>
    </source>
</evidence>
<gene>
    <name evidence="3" type="ORF">K8352_16630</name>
</gene>
<evidence type="ECO:0000256" key="1">
    <source>
        <dbReference type="SAM" id="Coils"/>
    </source>
</evidence>
<keyword evidence="2" id="KW-0472">Membrane</keyword>
<evidence type="ECO:0000313" key="4">
    <source>
        <dbReference type="Proteomes" id="UP001200642"/>
    </source>
</evidence>
<protein>
    <submittedName>
        <fullName evidence="3">Uncharacterized protein</fullName>
    </submittedName>
</protein>
<dbReference type="AlphaFoldDB" id="A0AAE3JQY6"/>
<feature type="coiled-coil region" evidence="1">
    <location>
        <begin position="52"/>
        <end position="79"/>
    </location>
</feature>
<dbReference type="EMBL" id="JAIRBC010000031">
    <property type="protein sequence ID" value="MCG2462389.1"/>
    <property type="molecule type" value="Genomic_DNA"/>
</dbReference>
<keyword evidence="2" id="KW-0812">Transmembrane</keyword>
<dbReference type="InterPro" id="IPR046617">
    <property type="entry name" value="DUF6730"/>
</dbReference>
<name>A0AAE3JQY6_9FLAO</name>
<keyword evidence="4" id="KW-1185">Reference proteome</keyword>
<sequence length="157" mass="18422">MKKMEEIMELLSDEVDGFNKSIKKLEGLSKKWDGLQIKADSSNIEYHIKEHLRETERSFNRYNGQIEAIQEEIKKAQFTPKWLLPLILTASTTALICLLYFGYHFVQLEDKKSEAFENGKKEAVLQLRGYFDKHPEAYKDYLKWSKSLDSVPSKKQK</sequence>
<accession>A0AAE3JQY6</accession>